<evidence type="ECO:0000313" key="1">
    <source>
        <dbReference type="EMBL" id="GAA4074180.1"/>
    </source>
</evidence>
<protein>
    <submittedName>
        <fullName evidence="1">Uncharacterized protein</fullName>
    </submittedName>
</protein>
<sequence length="91" mass="10280">MMKNNGKCQTLHIILTSNVLLKGGFFLVNSRSKNPRHPISSNPPIKIKRGIFKNIYFKDAICSPPTMKYGSKDDTKTITTINIYHFSFFGG</sequence>
<proteinExistence type="predicted"/>
<gene>
    <name evidence="1" type="ORF">GCM10022410_19200</name>
</gene>
<keyword evidence="2" id="KW-1185">Reference proteome</keyword>
<name>A0ABP7VTE0_9BACI</name>
<accession>A0ABP7VTE0</accession>
<dbReference type="Proteomes" id="UP001501734">
    <property type="component" value="Unassembled WGS sequence"/>
</dbReference>
<reference evidence="2" key="1">
    <citation type="journal article" date="2019" name="Int. J. Syst. Evol. Microbiol.">
        <title>The Global Catalogue of Microorganisms (GCM) 10K type strain sequencing project: providing services to taxonomists for standard genome sequencing and annotation.</title>
        <authorList>
            <consortium name="The Broad Institute Genomics Platform"/>
            <consortium name="The Broad Institute Genome Sequencing Center for Infectious Disease"/>
            <person name="Wu L."/>
            <person name="Ma J."/>
        </authorList>
    </citation>
    <scope>NUCLEOTIDE SEQUENCE [LARGE SCALE GENOMIC DNA]</scope>
    <source>
        <strain evidence="2">JCM 17250</strain>
    </source>
</reference>
<dbReference type="EMBL" id="BAABDL010000105">
    <property type="protein sequence ID" value="GAA4074180.1"/>
    <property type="molecule type" value="Genomic_DNA"/>
</dbReference>
<organism evidence="1 2">
    <name type="scientific">Amphibacillus indicireducens</name>
    <dbReference type="NCBI Taxonomy" id="1076330"/>
    <lineage>
        <taxon>Bacteria</taxon>
        <taxon>Bacillati</taxon>
        <taxon>Bacillota</taxon>
        <taxon>Bacilli</taxon>
        <taxon>Bacillales</taxon>
        <taxon>Bacillaceae</taxon>
        <taxon>Amphibacillus</taxon>
    </lineage>
</organism>
<comment type="caution">
    <text evidence="1">The sequence shown here is derived from an EMBL/GenBank/DDBJ whole genome shotgun (WGS) entry which is preliminary data.</text>
</comment>
<evidence type="ECO:0000313" key="2">
    <source>
        <dbReference type="Proteomes" id="UP001501734"/>
    </source>
</evidence>